<protein>
    <submittedName>
        <fullName evidence="7">ArgP/LysG family DNA-binding transcriptional regulator</fullName>
    </submittedName>
</protein>
<evidence type="ECO:0000256" key="2">
    <source>
        <dbReference type="ARBA" id="ARBA00023015"/>
    </source>
</evidence>
<comment type="similarity">
    <text evidence="1">Belongs to the LysR transcriptional regulatory family.</text>
</comment>
<keyword evidence="8" id="KW-1185">Reference proteome</keyword>
<dbReference type="PANTHER" id="PTHR30579:SF2">
    <property type="entry name" value="HTH-TYPE TRANSCRIPTIONAL REGULATOR ARGP"/>
    <property type="match status" value="1"/>
</dbReference>
<dbReference type="SUPFAM" id="SSF46785">
    <property type="entry name" value="Winged helix' DNA-binding domain"/>
    <property type="match status" value="1"/>
</dbReference>
<dbReference type="EMBL" id="CP061539">
    <property type="protein sequence ID" value="QNV37716.1"/>
    <property type="molecule type" value="Genomic_DNA"/>
</dbReference>
<dbReference type="Proteomes" id="UP000516404">
    <property type="component" value="Chromosome"/>
</dbReference>
<dbReference type="NCBIfam" id="NF002964">
    <property type="entry name" value="PRK03635.1"/>
    <property type="match status" value="1"/>
</dbReference>
<dbReference type="NCBIfam" id="TIGR03298">
    <property type="entry name" value="argP"/>
    <property type="match status" value="1"/>
</dbReference>
<dbReference type="Pfam" id="PF00126">
    <property type="entry name" value="HTH_1"/>
    <property type="match status" value="1"/>
</dbReference>
<evidence type="ECO:0000313" key="8">
    <source>
        <dbReference type="Proteomes" id="UP000516404"/>
    </source>
</evidence>
<dbReference type="InterPro" id="IPR036390">
    <property type="entry name" value="WH_DNA-bd_sf"/>
</dbReference>
<evidence type="ECO:0000256" key="5">
    <source>
        <dbReference type="ARBA" id="ARBA00023163"/>
    </source>
</evidence>
<gene>
    <name evidence="7" type="ORF">IDM49_11060</name>
</gene>
<name>A0A7H2BDH0_9MICC</name>
<dbReference type="GO" id="GO:0003677">
    <property type="term" value="F:DNA binding"/>
    <property type="evidence" value="ECO:0007669"/>
    <property type="project" value="UniProtKB-KW"/>
</dbReference>
<dbReference type="InterPro" id="IPR017685">
    <property type="entry name" value="ArgP"/>
</dbReference>
<feature type="domain" description="HTH lysR-type" evidence="6">
    <location>
        <begin position="4"/>
        <end position="60"/>
    </location>
</feature>
<proteinExistence type="inferred from homology"/>
<dbReference type="AlphaFoldDB" id="A0A7H2BDH0"/>
<keyword evidence="5" id="KW-0804">Transcription</keyword>
<dbReference type="InterPro" id="IPR005119">
    <property type="entry name" value="LysR_subst-bd"/>
</dbReference>
<dbReference type="PROSITE" id="PS50931">
    <property type="entry name" value="HTH_LYSR"/>
    <property type="match status" value="1"/>
</dbReference>
<evidence type="ECO:0000256" key="3">
    <source>
        <dbReference type="ARBA" id="ARBA00023125"/>
    </source>
</evidence>
<dbReference type="Gene3D" id="1.10.10.10">
    <property type="entry name" value="Winged helix-like DNA-binding domain superfamily/Winged helix DNA-binding domain"/>
    <property type="match status" value="1"/>
</dbReference>
<dbReference type="Pfam" id="PF03466">
    <property type="entry name" value="LysR_substrate"/>
    <property type="match status" value="1"/>
</dbReference>
<dbReference type="InterPro" id="IPR036388">
    <property type="entry name" value="WH-like_DNA-bd_sf"/>
</dbReference>
<dbReference type="PANTHER" id="PTHR30579">
    <property type="entry name" value="TRANSCRIPTIONAL REGULATOR"/>
    <property type="match status" value="1"/>
</dbReference>
<dbReference type="RefSeq" id="WP_190724548.1">
    <property type="nucleotide sequence ID" value="NZ_CP061539.1"/>
</dbReference>
<organism evidence="7 8">
    <name type="scientific">Rothia terrae</name>
    <dbReference type="NCBI Taxonomy" id="396015"/>
    <lineage>
        <taxon>Bacteria</taxon>
        <taxon>Bacillati</taxon>
        <taxon>Actinomycetota</taxon>
        <taxon>Actinomycetes</taxon>
        <taxon>Micrococcales</taxon>
        <taxon>Micrococcaceae</taxon>
        <taxon>Rothia</taxon>
    </lineage>
</organism>
<dbReference type="KEGG" id="rter:IDM49_11060"/>
<dbReference type="GeneID" id="96624780"/>
<keyword evidence="4" id="KW-0010">Activator</keyword>
<evidence type="ECO:0000256" key="4">
    <source>
        <dbReference type="ARBA" id="ARBA00023159"/>
    </source>
</evidence>
<keyword evidence="2" id="KW-0805">Transcription regulation</keyword>
<dbReference type="SUPFAM" id="SSF53850">
    <property type="entry name" value="Periplasmic binding protein-like II"/>
    <property type="match status" value="1"/>
</dbReference>
<accession>A0A7H2BDH0</accession>
<reference evidence="7 8" key="1">
    <citation type="submission" date="2020-09" db="EMBL/GenBank/DDBJ databases">
        <title>Investigation of environmental microbes.</title>
        <authorList>
            <person name="Ou Y."/>
            <person name="Kang Q."/>
        </authorList>
    </citation>
    <scope>NUCLEOTIDE SEQUENCE [LARGE SCALE GENOMIC DNA]</scope>
    <source>
        <strain evidence="7 8">KJZ-14</strain>
    </source>
</reference>
<dbReference type="InterPro" id="IPR050176">
    <property type="entry name" value="LTTR"/>
</dbReference>
<keyword evidence="3 7" id="KW-0238">DNA-binding</keyword>
<dbReference type="InterPro" id="IPR000847">
    <property type="entry name" value="LysR_HTH_N"/>
</dbReference>
<dbReference type="GO" id="GO:0003700">
    <property type="term" value="F:DNA-binding transcription factor activity"/>
    <property type="evidence" value="ECO:0007669"/>
    <property type="project" value="InterPro"/>
</dbReference>
<dbReference type="Gene3D" id="3.40.190.290">
    <property type="match status" value="1"/>
</dbReference>
<evidence type="ECO:0000313" key="7">
    <source>
        <dbReference type="EMBL" id="QNV37716.1"/>
    </source>
</evidence>
<sequence>MTRFTADQLKTFATVVEYGTFEAAADVLMISASAVSQRIKAMEQSAGRVLIKRTNPVAPTDSGEVVLRVARQSEYLHTELSRELDGDESAQTVSIAVNSDSLSTWLLDAVRVLAREDHIYCDLRREGEYHSSALLRSGEVMAAVTSEPDPIAGCAVDKLGIGSYWPVASTEFARDFFPDLPASLTATQLAQAPVIEYDHKDFGQQRGRQFIASKYRLGKNLQNAPSVYVPSSPDYVRAVDMGIGWGIVPETQSADALAEGRWVKLADEPVEIPLFWQHWKITSSVMERVTQRIYDALGEGYVY</sequence>
<evidence type="ECO:0000256" key="1">
    <source>
        <dbReference type="ARBA" id="ARBA00009437"/>
    </source>
</evidence>
<evidence type="ECO:0000259" key="6">
    <source>
        <dbReference type="PROSITE" id="PS50931"/>
    </source>
</evidence>